<feature type="chain" id="PRO_5020733010" evidence="2">
    <location>
        <begin position="26"/>
        <end position="575"/>
    </location>
</feature>
<accession>A0A4S1WV45</accession>
<dbReference type="InterPro" id="IPR042097">
    <property type="entry name" value="Aminopeptidase_N-like_N_sf"/>
</dbReference>
<evidence type="ECO:0000259" key="4">
    <source>
        <dbReference type="Pfam" id="PF17900"/>
    </source>
</evidence>
<name>A0A4S1WV45_9SPHN</name>
<dbReference type="EMBL" id="SRXU01000001">
    <property type="protein sequence ID" value="TGX46100.1"/>
    <property type="molecule type" value="Genomic_DNA"/>
</dbReference>
<evidence type="ECO:0000256" key="1">
    <source>
        <dbReference type="PIRSR" id="PIRSR634015-3"/>
    </source>
</evidence>
<feature type="binding site" evidence="1">
    <location>
        <position position="335"/>
    </location>
    <ligand>
        <name>Zn(2+)</name>
        <dbReference type="ChEBI" id="CHEBI:29105"/>
        <note>catalytic</note>
    </ligand>
</feature>
<dbReference type="RefSeq" id="WP_135982581.1">
    <property type="nucleotide sequence ID" value="NZ_JAASQM010000001.1"/>
</dbReference>
<dbReference type="GO" id="GO:0008237">
    <property type="term" value="F:metallopeptidase activity"/>
    <property type="evidence" value="ECO:0007669"/>
    <property type="project" value="InterPro"/>
</dbReference>
<sequence length="575" mass="63381">MEALITTRFLLAASALALTASPALAQVKPGEPPITEITQASGGPIDPERAALRLEHVDLAIEVFPDTQKLAGVATLTLTSKSPQRRLFIDLDKNLPVSAISVDGAPLPRSSWSNPQGRLVIGLPKTLDAGTRAVVKISYGGTPHVAVRAPWDDGIVWAKTPEGKPWIATTAEGYGCDLFWPCLDFPAGEPASVDLHITVPRGLSAPSNGVLQKVDTLADGRTTWHWHARSPNPYSVVLNIAPYAEIKGSYKSRFGNTVPLHYWHLPGREAGALGLFAEFAPTLDFFEANVGPYPWGDEKLGVVETPHLGMEHQTINAYGNNYRKDATGFDWLFQHELAHEWFGNQMSAANWDDYWLHEGYGQYMQPLYGRWREGEARYAVMMEAFRNQIENKAPIVSGRIMTEEEVYEEEKGGPAGDIYVKGAWVLHTLRNTIGDRAFWEVTRRLVYGRPDPKPGNFEPRFATTPEYVAIVNEVTGKDMTWFFDVYLREAALPELLQSRAGGRLTLRWKTPGDKPFPLPVEVQIDGKVETVAMTGGTGSIAVPEGAHVVIDPASRILRRSEAVEALQAQQGARGQ</sequence>
<evidence type="ECO:0000256" key="2">
    <source>
        <dbReference type="SAM" id="SignalP"/>
    </source>
</evidence>
<feature type="binding site" evidence="1">
    <location>
        <position position="339"/>
    </location>
    <ligand>
        <name>Zn(2+)</name>
        <dbReference type="ChEBI" id="CHEBI:29105"/>
        <note>catalytic</note>
    </ligand>
</feature>
<dbReference type="GO" id="GO:0008270">
    <property type="term" value="F:zinc ion binding"/>
    <property type="evidence" value="ECO:0007669"/>
    <property type="project" value="InterPro"/>
</dbReference>
<evidence type="ECO:0000313" key="5">
    <source>
        <dbReference type="EMBL" id="TGX46100.1"/>
    </source>
</evidence>
<dbReference type="OrthoDB" id="100605at2"/>
<dbReference type="PANTHER" id="PTHR45726:SF3">
    <property type="entry name" value="LEUKOTRIENE A-4 HYDROLASE"/>
    <property type="match status" value="1"/>
</dbReference>
<evidence type="ECO:0000313" key="6">
    <source>
        <dbReference type="Proteomes" id="UP000309848"/>
    </source>
</evidence>
<dbReference type="Pfam" id="PF01433">
    <property type="entry name" value="Peptidase_M1"/>
    <property type="match status" value="1"/>
</dbReference>
<dbReference type="SUPFAM" id="SSF55486">
    <property type="entry name" value="Metalloproteases ('zincins'), catalytic domain"/>
    <property type="match status" value="1"/>
</dbReference>
<dbReference type="AlphaFoldDB" id="A0A4S1WV45"/>
<gene>
    <name evidence="5" type="ORF">E5A74_02740</name>
</gene>
<reference evidence="5 6" key="1">
    <citation type="submission" date="2019-04" db="EMBL/GenBank/DDBJ databases">
        <title>Sphingomonas psychrotolerans sp. nov., isolated from soil in the Tianshan Mountains, Xinjiang, China.</title>
        <authorList>
            <person name="Luo Y."/>
            <person name="Sheng H."/>
        </authorList>
    </citation>
    <scope>NUCLEOTIDE SEQUENCE [LARGE SCALE GENOMIC DNA]</scope>
    <source>
        <strain evidence="5 6">KIS18-15</strain>
    </source>
</reference>
<protein>
    <submittedName>
        <fullName evidence="5">M1 family peptidase</fullName>
    </submittedName>
</protein>
<organism evidence="5 6">
    <name type="scientific">Sphingomonas naasensis</name>
    <dbReference type="NCBI Taxonomy" id="1344951"/>
    <lineage>
        <taxon>Bacteria</taxon>
        <taxon>Pseudomonadati</taxon>
        <taxon>Pseudomonadota</taxon>
        <taxon>Alphaproteobacteria</taxon>
        <taxon>Sphingomonadales</taxon>
        <taxon>Sphingomonadaceae</taxon>
        <taxon>Sphingomonas</taxon>
    </lineage>
</organism>
<dbReference type="InterPro" id="IPR045357">
    <property type="entry name" value="Aminopeptidase_N-like_N"/>
</dbReference>
<dbReference type="PANTHER" id="PTHR45726">
    <property type="entry name" value="LEUKOTRIENE A-4 HYDROLASE"/>
    <property type="match status" value="1"/>
</dbReference>
<dbReference type="CDD" id="cd09603">
    <property type="entry name" value="M1_APN_like"/>
    <property type="match status" value="1"/>
</dbReference>
<dbReference type="InterPro" id="IPR034015">
    <property type="entry name" value="M1_LTA4H"/>
</dbReference>
<feature type="signal peptide" evidence="2">
    <location>
        <begin position="1"/>
        <end position="25"/>
    </location>
</feature>
<comment type="cofactor">
    <cofactor evidence="1">
        <name>Zn(2+)</name>
        <dbReference type="ChEBI" id="CHEBI:29105"/>
    </cofactor>
    <text evidence="1">Binds 1 zinc ion per subunit.</text>
</comment>
<feature type="domain" description="Peptidase M1 membrane alanine aminopeptidase" evidence="3">
    <location>
        <begin position="332"/>
        <end position="444"/>
    </location>
</feature>
<dbReference type="Gene3D" id="1.10.390.10">
    <property type="entry name" value="Neutral Protease Domain 2"/>
    <property type="match status" value="1"/>
</dbReference>
<keyword evidence="2" id="KW-0732">Signal</keyword>
<dbReference type="Proteomes" id="UP000309848">
    <property type="component" value="Unassembled WGS sequence"/>
</dbReference>
<keyword evidence="1" id="KW-0479">Metal-binding</keyword>
<comment type="caution">
    <text evidence="5">The sequence shown here is derived from an EMBL/GenBank/DDBJ whole genome shotgun (WGS) entry which is preliminary data.</text>
</comment>
<dbReference type="InterPro" id="IPR014782">
    <property type="entry name" value="Peptidase_M1_dom"/>
</dbReference>
<feature type="domain" description="Aminopeptidase N-like N-terminal" evidence="4">
    <location>
        <begin position="55"/>
        <end position="230"/>
    </location>
</feature>
<keyword evidence="6" id="KW-1185">Reference proteome</keyword>
<proteinExistence type="predicted"/>
<dbReference type="Pfam" id="PF17900">
    <property type="entry name" value="Peptidase_M1_N"/>
    <property type="match status" value="1"/>
</dbReference>
<feature type="binding site" evidence="1">
    <location>
        <position position="358"/>
    </location>
    <ligand>
        <name>Zn(2+)</name>
        <dbReference type="ChEBI" id="CHEBI:29105"/>
        <note>catalytic</note>
    </ligand>
</feature>
<evidence type="ECO:0000259" key="3">
    <source>
        <dbReference type="Pfam" id="PF01433"/>
    </source>
</evidence>
<keyword evidence="1" id="KW-0862">Zinc</keyword>
<dbReference type="Gene3D" id="2.60.40.1730">
    <property type="entry name" value="tricorn interacting facor f3 domain"/>
    <property type="match status" value="1"/>
</dbReference>
<dbReference type="InterPro" id="IPR027268">
    <property type="entry name" value="Peptidase_M4/M1_CTD_sf"/>
</dbReference>
<dbReference type="SUPFAM" id="SSF63737">
    <property type="entry name" value="Leukotriene A4 hydrolase N-terminal domain"/>
    <property type="match status" value="1"/>
</dbReference>